<dbReference type="InterPro" id="IPR050565">
    <property type="entry name" value="LYPA1-2/EST-like"/>
</dbReference>
<feature type="region of interest" description="Disordered" evidence="10">
    <location>
        <begin position="76"/>
        <end position="96"/>
    </location>
</feature>
<dbReference type="Pfam" id="PF02230">
    <property type="entry name" value="Abhydrolase_2"/>
    <property type="match status" value="1"/>
</dbReference>
<dbReference type="SUPFAM" id="SSF53474">
    <property type="entry name" value="alpha/beta-Hydrolases"/>
    <property type="match status" value="1"/>
</dbReference>
<dbReference type="EMBL" id="WTXG01000001">
    <property type="protein sequence ID" value="KAI0307469.1"/>
    <property type="molecule type" value="Genomic_DNA"/>
</dbReference>
<dbReference type="GO" id="GO:0052689">
    <property type="term" value="F:carboxylic ester hydrolase activity"/>
    <property type="evidence" value="ECO:0007669"/>
    <property type="project" value="UniProtKB-KW"/>
</dbReference>
<proteinExistence type="inferred from homology"/>
<dbReference type="EC" id="3.1.2.22" evidence="2"/>
<evidence type="ECO:0000256" key="4">
    <source>
        <dbReference type="ARBA" id="ARBA00022487"/>
    </source>
</evidence>
<dbReference type="GO" id="GO:0006631">
    <property type="term" value="P:fatty acid metabolic process"/>
    <property type="evidence" value="ECO:0007669"/>
    <property type="project" value="UniProtKB-KW"/>
</dbReference>
<keyword evidence="6" id="KW-0443">Lipid metabolism</keyword>
<dbReference type="GO" id="GO:0008474">
    <property type="term" value="F:palmitoyl-(protein) hydrolase activity"/>
    <property type="evidence" value="ECO:0007669"/>
    <property type="project" value="UniProtKB-EC"/>
</dbReference>
<comment type="catalytic activity">
    <reaction evidence="9">
        <text>S-hexadecanoyl-L-cysteinyl-[protein] + H2O = L-cysteinyl-[protein] + hexadecanoate + H(+)</text>
        <dbReference type="Rhea" id="RHEA:19233"/>
        <dbReference type="Rhea" id="RHEA-COMP:10131"/>
        <dbReference type="Rhea" id="RHEA-COMP:11032"/>
        <dbReference type="ChEBI" id="CHEBI:7896"/>
        <dbReference type="ChEBI" id="CHEBI:15377"/>
        <dbReference type="ChEBI" id="CHEBI:15378"/>
        <dbReference type="ChEBI" id="CHEBI:29950"/>
        <dbReference type="ChEBI" id="CHEBI:74151"/>
        <dbReference type="EC" id="3.1.2.22"/>
    </reaction>
</comment>
<keyword evidence="4" id="KW-0719">Serine esterase</keyword>
<evidence type="ECO:0000313" key="12">
    <source>
        <dbReference type="EMBL" id="KAI0307469.1"/>
    </source>
</evidence>
<dbReference type="AlphaFoldDB" id="A0AAD4QTC3"/>
<evidence type="ECO:0000256" key="7">
    <source>
        <dbReference type="ARBA" id="ARBA00029392"/>
    </source>
</evidence>
<keyword evidence="13" id="KW-1185">Reference proteome</keyword>
<comment type="function">
    <text evidence="7">Hydrolyzes fatty acids from S-acylated cysteine residues in proteins with a strong preference for palmitoylated G-alpha proteins over other acyl substrates. Mediates the deacylation of G-alpha proteins such as GPA1 in vivo, but has weak or no activity toward palmitoylated Ras proteins. Has weak lysophospholipase activity in vitro; however such activity may not exist in vivo.</text>
</comment>
<gene>
    <name evidence="12" type="ORF">B0F90DRAFT_1673933</name>
</gene>
<evidence type="ECO:0000256" key="3">
    <source>
        <dbReference type="ARBA" id="ARBA00014923"/>
    </source>
</evidence>
<evidence type="ECO:0000256" key="6">
    <source>
        <dbReference type="ARBA" id="ARBA00022832"/>
    </source>
</evidence>
<evidence type="ECO:0000256" key="9">
    <source>
        <dbReference type="ARBA" id="ARBA00047337"/>
    </source>
</evidence>
<evidence type="ECO:0000256" key="5">
    <source>
        <dbReference type="ARBA" id="ARBA00022801"/>
    </source>
</evidence>
<evidence type="ECO:0000256" key="8">
    <source>
        <dbReference type="ARBA" id="ARBA00031195"/>
    </source>
</evidence>
<dbReference type="PANTHER" id="PTHR10655:SF17">
    <property type="entry name" value="LYSOPHOSPHOLIPASE-LIKE PROTEIN 1"/>
    <property type="match status" value="1"/>
</dbReference>
<accession>A0AAD4QTC3</accession>
<comment type="caution">
    <text evidence="12">The sequence shown here is derived from an EMBL/GenBank/DDBJ whole genome shotgun (WGS) entry which is preliminary data.</text>
</comment>
<protein>
    <recommendedName>
        <fullName evidence="3">Acyl-protein thioesterase 1</fullName>
        <ecNumber evidence="2">3.1.2.22</ecNumber>
    </recommendedName>
    <alternativeName>
        <fullName evidence="8">Palmitoyl-protein hydrolase</fullName>
    </alternativeName>
</protein>
<dbReference type="InterPro" id="IPR029058">
    <property type="entry name" value="AB_hydrolase_fold"/>
</dbReference>
<dbReference type="InterPro" id="IPR003140">
    <property type="entry name" value="PLipase/COase/thioEstase"/>
</dbReference>
<name>A0AAD4QTC3_9AGAM</name>
<dbReference type="Proteomes" id="UP001203297">
    <property type="component" value="Unassembled WGS sequence"/>
</dbReference>
<comment type="similarity">
    <text evidence="1">Belongs to the AB hydrolase superfamily. AB hydrolase 2 family.</text>
</comment>
<dbReference type="PANTHER" id="PTHR10655">
    <property type="entry name" value="LYSOPHOSPHOLIPASE-RELATED"/>
    <property type="match status" value="1"/>
</dbReference>
<evidence type="ECO:0000256" key="1">
    <source>
        <dbReference type="ARBA" id="ARBA00006499"/>
    </source>
</evidence>
<evidence type="ECO:0000256" key="10">
    <source>
        <dbReference type="SAM" id="MobiDB-lite"/>
    </source>
</evidence>
<evidence type="ECO:0000259" key="11">
    <source>
        <dbReference type="Pfam" id="PF02230"/>
    </source>
</evidence>
<feature type="domain" description="Phospholipase/carboxylesterase/thioesterase" evidence="11">
    <location>
        <begin position="2"/>
        <end position="93"/>
    </location>
</feature>
<reference evidence="12" key="1">
    <citation type="journal article" date="2022" name="New Phytol.">
        <title>Evolutionary transition to the ectomycorrhizal habit in the genomes of a hyperdiverse lineage of mushroom-forming fungi.</title>
        <authorList>
            <person name="Looney B."/>
            <person name="Miyauchi S."/>
            <person name="Morin E."/>
            <person name="Drula E."/>
            <person name="Courty P.E."/>
            <person name="Kohler A."/>
            <person name="Kuo A."/>
            <person name="LaButti K."/>
            <person name="Pangilinan J."/>
            <person name="Lipzen A."/>
            <person name="Riley R."/>
            <person name="Andreopoulos W."/>
            <person name="He G."/>
            <person name="Johnson J."/>
            <person name="Nolan M."/>
            <person name="Tritt A."/>
            <person name="Barry K.W."/>
            <person name="Grigoriev I.V."/>
            <person name="Nagy L.G."/>
            <person name="Hibbett D."/>
            <person name="Henrissat B."/>
            <person name="Matheny P.B."/>
            <person name="Labbe J."/>
            <person name="Martin F.M."/>
        </authorList>
    </citation>
    <scope>NUCLEOTIDE SEQUENCE</scope>
    <source>
        <strain evidence="12">BPL690</strain>
    </source>
</reference>
<sequence length="96" mass="10395">MSSFASVEELLQAEVHCGADPHPILLMGFSQGASPSLLVALTTMHELGGVISLAGWIPHRRREKITHTKPHLPIFCRHGRNDGDIPTDCSEEATAV</sequence>
<evidence type="ECO:0000313" key="13">
    <source>
        <dbReference type="Proteomes" id="UP001203297"/>
    </source>
</evidence>
<dbReference type="GO" id="GO:0005737">
    <property type="term" value="C:cytoplasm"/>
    <property type="evidence" value="ECO:0007669"/>
    <property type="project" value="TreeGrafter"/>
</dbReference>
<organism evidence="12 13">
    <name type="scientific">Multifurca ochricompacta</name>
    <dbReference type="NCBI Taxonomy" id="376703"/>
    <lineage>
        <taxon>Eukaryota</taxon>
        <taxon>Fungi</taxon>
        <taxon>Dikarya</taxon>
        <taxon>Basidiomycota</taxon>
        <taxon>Agaricomycotina</taxon>
        <taxon>Agaricomycetes</taxon>
        <taxon>Russulales</taxon>
        <taxon>Russulaceae</taxon>
        <taxon>Multifurca</taxon>
    </lineage>
</organism>
<keyword evidence="6" id="KW-0276">Fatty acid metabolism</keyword>
<dbReference type="Gene3D" id="3.40.50.1820">
    <property type="entry name" value="alpha/beta hydrolase"/>
    <property type="match status" value="1"/>
</dbReference>
<keyword evidence="5" id="KW-0378">Hydrolase</keyword>
<evidence type="ECO:0000256" key="2">
    <source>
        <dbReference type="ARBA" id="ARBA00012423"/>
    </source>
</evidence>